<dbReference type="SUPFAM" id="SSF57802">
    <property type="entry name" value="Rubredoxin-like"/>
    <property type="match status" value="1"/>
</dbReference>
<dbReference type="InterPro" id="IPR048574">
    <property type="entry name" value="RUBY_RBDX"/>
</dbReference>
<feature type="domain" description="Rubredoxin-like" evidence="2">
    <location>
        <begin position="2"/>
        <end position="36"/>
    </location>
</feature>
<reference evidence="3 4" key="1">
    <citation type="submission" date="2016-07" db="EMBL/GenBank/DDBJ databases">
        <title>Genome and transcriptome analysis of iron-reducing fermentative bacteria Anoxybacter fermentans.</title>
        <authorList>
            <person name="Zeng X."/>
            <person name="Shao Z."/>
        </authorList>
    </citation>
    <scope>NUCLEOTIDE SEQUENCE [LARGE SCALE GENOMIC DNA]</scope>
    <source>
        <strain evidence="3 4">DY22613</strain>
    </source>
</reference>
<dbReference type="Gene3D" id="2.20.28.10">
    <property type="match status" value="1"/>
</dbReference>
<organism evidence="3 4">
    <name type="scientific">Anoxybacter fermentans</name>
    <dbReference type="NCBI Taxonomy" id="1323375"/>
    <lineage>
        <taxon>Bacteria</taxon>
        <taxon>Bacillati</taxon>
        <taxon>Bacillota</taxon>
        <taxon>Clostridia</taxon>
        <taxon>Halanaerobiales</taxon>
        <taxon>Anoxybacter</taxon>
    </lineage>
</organism>
<evidence type="ECO:0000259" key="2">
    <source>
        <dbReference type="PROSITE" id="PS50903"/>
    </source>
</evidence>
<accession>A0A3Q9HSS2</accession>
<protein>
    <submittedName>
        <fullName evidence="3">Rubredoxin</fullName>
    </submittedName>
</protein>
<sequence length="112" mass="12843">MNFMFKCSVCNFIYEREAAPEQCPKCGAPKEKFIEISEEVKEKILRSRYTNDLHMEIKTLLDTIIELAEEGIEDDLDPGCVKVFKEAKAIAFELGQKIKAELEGHMKKGKWG</sequence>
<gene>
    <name evidence="3" type="ORF">BBF96_12600</name>
</gene>
<keyword evidence="4" id="KW-1185">Reference proteome</keyword>
<dbReference type="OrthoDB" id="9799749at2"/>
<dbReference type="RefSeq" id="WP_127017517.1">
    <property type="nucleotide sequence ID" value="NZ_CP016379.1"/>
</dbReference>
<dbReference type="InterPro" id="IPR024934">
    <property type="entry name" value="Rubredoxin-like_dom"/>
</dbReference>
<dbReference type="Proteomes" id="UP000267250">
    <property type="component" value="Chromosome"/>
</dbReference>
<dbReference type="GO" id="GO:0005506">
    <property type="term" value="F:iron ion binding"/>
    <property type="evidence" value="ECO:0007669"/>
    <property type="project" value="InterPro"/>
</dbReference>
<evidence type="ECO:0000313" key="3">
    <source>
        <dbReference type="EMBL" id="AZR74928.1"/>
    </source>
</evidence>
<dbReference type="AlphaFoldDB" id="A0A3Q9HSS2"/>
<dbReference type="Pfam" id="PF21349">
    <property type="entry name" value="RUBY_RBDX"/>
    <property type="match status" value="1"/>
</dbReference>
<name>A0A3Q9HSS2_9FIRM</name>
<evidence type="ECO:0000313" key="4">
    <source>
        <dbReference type="Proteomes" id="UP000267250"/>
    </source>
</evidence>
<dbReference type="KEGG" id="aft:BBF96_12600"/>
<comment type="cofactor">
    <cofactor evidence="1">
        <name>Fe(3+)</name>
        <dbReference type="ChEBI" id="CHEBI:29034"/>
    </cofactor>
</comment>
<proteinExistence type="predicted"/>
<dbReference type="EMBL" id="CP016379">
    <property type="protein sequence ID" value="AZR74928.1"/>
    <property type="molecule type" value="Genomic_DNA"/>
</dbReference>
<dbReference type="PROSITE" id="PS50903">
    <property type="entry name" value="RUBREDOXIN_LIKE"/>
    <property type="match status" value="1"/>
</dbReference>
<dbReference type="CDD" id="cd00350">
    <property type="entry name" value="rubredoxin_like"/>
    <property type="match status" value="1"/>
</dbReference>
<evidence type="ECO:0000256" key="1">
    <source>
        <dbReference type="ARBA" id="ARBA00001965"/>
    </source>
</evidence>